<evidence type="ECO:0000256" key="12">
    <source>
        <dbReference type="RuleBase" id="RU361188"/>
    </source>
</evidence>
<dbReference type="Gene3D" id="3.20.20.80">
    <property type="entry name" value="Glycosidases"/>
    <property type="match status" value="1"/>
</dbReference>
<evidence type="ECO:0000259" key="15">
    <source>
        <dbReference type="Pfam" id="PF17189"/>
    </source>
</evidence>
<dbReference type="GO" id="GO:0005764">
    <property type="term" value="C:lysosome"/>
    <property type="evidence" value="ECO:0007669"/>
    <property type="project" value="UniProtKB-ARBA"/>
</dbReference>
<keyword evidence="12" id="KW-0326">Glycosidase</keyword>
<dbReference type="GO" id="GO:0042391">
    <property type="term" value="P:regulation of membrane potential"/>
    <property type="evidence" value="ECO:0007669"/>
    <property type="project" value="UniProtKB-ARBA"/>
</dbReference>
<evidence type="ECO:0000256" key="5">
    <source>
        <dbReference type="ARBA" id="ARBA00012658"/>
    </source>
</evidence>
<dbReference type="GO" id="GO:0006066">
    <property type="term" value="P:alcohol metabolic process"/>
    <property type="evidence" value="ECO:0007669"/>
    <property type="project" value="UniProtKB-ARBA"/>
</dbReference>
<dbReference type="GO" id="GO:0016241">
    <property type="term" value="P:regulation of macroautophagy"/>
    <property type="evidence" value="ECO:0007669"/>
    <property type="project" value="UniProtKB-ARBA"/>
</dbReference>
<accession>A0A9P0AWE0</accession>
<evidence type="ECO:0000256" key="9">
    <source>
        <dbReference type="ARBA" id="ARBA00023098"/>
    </source>
</evidence>
<dbReference type="InterPro" id="IPR033452">
    <property type="entry name" value="GH30_C"/>
</dbReference>
<dbReference type="FunFam" id="3.20.20.80:FF:000030">
    <property type="entry name" value="Lysosomal acid glucosylceramidase"/>
    <property type="match status" value="1"/>
</dbReference>
<comment type="pathway">
    <text evidence="3">Sphingolipid metabolism.</text>
</comment>
<dbReference type="GO" id="GO:0005102">
    <property type="term" value="F:signaling receptor binding"/>
    <property type="evidence" value="ECO:0007669"/>
    <property type="project" value="UniProtKB-ARBA"/>
</dbReference>
<dbReference type="SUPFAM" id="SSF51445">
    <property type="entry name" value="(Trans)glycosidases"/>
    <property type="match status" value="1"/>
</dbReference>
<dbReference type="GO" id="GO:0006680">
    <property type="term" value="P:glucosylceramide catabolic process"/>
    <property type="evidence" value="ECO:0007669"/>
    <property type="project" value="UniProtKB-ARBA"/>
</dbReference>
<dbReference type="GO" id="GO:0004348">
    <property type="term" value="F:glucosylceramidase activity"/>
    <property type="evidence" value="ECO:0007669"/>
    <property type="project" value="UniProtKB-EC"/>
</dbReference>
<dbReference type="PRINTS" id="PR00843">
    <property type="entry name" value="GLHYDRLASE30"/>
</dbReference>
<dbReference type="EC" id="3.2.1.45" evidence="5 12"/>
<dbReference type="InterPro" id="IPR001139">
    <property type="entry name" value="Glyco_hydro_30"/>
</dbReference>
<dbReference type="InterPro" id="IPR017853">
    <property type="entry name" value="GH"/>
</dbReference>
<dbReference type="GO" id="GO:0016758">
    <property type="term" value="F:hexosyltransferase activity"/>
    <property type="evidence" value="ECO:0007669"/>
    <property type="project" value="UniProtKB-ARBA"/>
</dbReference>
<dbReference type="Gene3D" id="2.60.40.1180">
    <property type="entry name" value="Golgi alpha-mannosidase II"/>
    <property type="match status" value="1"/>
</dbReference>
<evidence type="ECO:0000313" key="16">
    <source>
        <dbReference type="EMBL" id="CAH0549499.1"/>
    </source>
</evidence>
<keyword evidence="9 12" id="KW-0443">Lipid metabolism</keyword>
<evidence type="ECO:0000256" key="7">
    <source>
        <dbReference type="ARBA" id="ARBA00022801"/>
    </source>
</evidence>
<evidence type="ECO:0000313" key="17">
    <source>
        <dbReference type="Proteomes" id="UP001154078"/>
    </source>
</evidence>
<dbReference type="Pfam" id="PF17189">
    <property type="entry name" value="Glyco_hydro_30C"/>
    <property type="match status" value="1"/>
</dbReference>
<evidence type="ECO:0000256" key="13">
    <source>
        <dbReference type="SAM" id="SignalP"/>
    </source>
</evidence>
<evidence type="ECO:0000256" key="3">
    <source>
        <dbReference type="ARBA" id="ARBA00004991"/>
    </source>
</evidence>
<dbReference type="GO" id="GO:0008202">
    <property type="term" value="P:steroid metabolic process"/>
    <property type="evidence" value="ECO:0007669"/>
    <property type="project" value="UniProtKB-ARBA"/>
</dbReference>
<evidence type="ECO:0000256" key="10">
    <source>
        <dbReference type="ARBA" id="ARBA00050474"/>
    </source>
</evidence>
<dbReference type="GO" id="GO:0006914">
    <property type="term" value="P:autophagy"/>
    <property type="evidence" value="ECO:0007669"/>
    <property type="project" value="UniProtKB-ARBA"/>
</dbReference>
<reference evidence="16" key="1">
    <citation type="submission" date="2021-12" db="EMBL/GenBank/DDBJ databases">
        <authorList>
            <person name="King R."/>
        </authorList>
    </citation>
    <scope>NUCLEOTIDE SEQUENCE</scope>
</reference>
<dbReference type="GO" id="GO:0005774">
    <property type="term" value="C:vacuolar membrane"/>
    <property type="evidence" value="ECO:0007669"/>
    <property type="project" value="UniProtKB-ARBA"/>
</dbReference>
<dbReference type="GO" id="GO:0032006">
    <property type="term" value="P:regulation of TOR signaling"/>
    <property type="evidence" value="ECO:0007669"/>
    <property type="project" value="UniProtKB-ARBA"/>
</dbReference>
<protein>
    <recommendedName>
        <fullName evidence="5 12">Glucosylceramidase</fullName>
        <ecNumber evidence="5 12">3.2.1.45</ecNumber>
    </recommendedName>
</protein>
<evidence type="ECO:0000256" key="6">
    <source>
        <dbReference type="ARBA" id="ARBA00022729"/>
    </source>
</evidence>
<keyword evidence="8 12" id="KW-0746">Sphingolipid metabolism</keyword>
<dbReference type="AlphaFoldDB" id="A0A9P0AWE0"/>
<keyword evidence="17" id="KW-1185">Reference proteome</keyword>
<keyword evidence="6 13" id="KW-0732">Signal</keyword>
<comment type="pathway">
    <text evidence="2">Lipid metabolism; sphingolipid metabolism.</text>
</comment>
<keyword evidence="7 12" id="KW-0378">Hydrolase</keyword>
<proteinExistence type="inferred from homology"/>
<feature type="signal peptide" evidence="13">
    <location>
        <begin position="1"/>
        <end position="23"/>
    </location>
</feature>
<evidence type="ECO:0000256" key="4">
    <source>
        <dbReference type="ARBA" id="ARBA00005382"/>
    </source>
</evidence>
<gene>
    <name evidence="16" type="ORF">MELIAE_LOCUS2626</name>
</gene>
<comment type="catalytic activity">
    <reaction evidence="1">
        <text>a beta-D-glucosyl-(1&lt;-&gt;1')-N-acylsphing-4-enine + H2O = an N-acylsphing-4-enine + D-glucose</text>
        <dbReference type="Rhea" id="RHEA:13269"/>
        <dbReference type="ChEBI" id="CHEBI:4167"/>
        <dbReference type="ChEBI" id="CHEBI:15377"/>
        <dbReference type="ChEBI" id="CHEBI:22801"/>
        <dbReference type="ChEBI" id="CHEBI:52639"/>
        <dbReference type="EC" id="3.2.1.45"/>
    </reaction>
    <physiologicalReaction direction="left-to-right" evidence="1">
        <dbReference type="Rhea" id="RHEA:13270"/>
    </physiologicalReaction>
</comment>
<dbReference type="InterPro" id="IPR013780">
    <property type="entry name" value="Glyco_hydro_b"/>
</dbReference>
<dbReference type="Pfam" id="PF02055">
    <property type="entry name" value="Glyco_hydro_30"/>
    <property type="match status" value="1"/>
</dbReference>
<feature type="domain" description="Glycosyl hydrolase family 30 TIM-barrel" evidence="14">
    <location>
        <begin position="100"/>
        <end position="449"/>
    </location>
</feature>
<dbReference type="GO" id="GO:0051246">
    <property type="term" value="P:regulation of protein metabolic process"/>
    <property type="evidence" value="ECO:0007669"/>
    <property type="project" value="UniProtKB-ARBA"/>
</dbReference>
<name>A0A9P0AWE0_BRAAE</name>
<dbReference type="PANTHER" id="PTHR11069">
    <property type="entry name" value="GLUCOSYLCERAMIDASE"/>
    <property type="match status" value="1"/>
</dbReference>
<evidence type="ECO:0000259" key="14">
    <source>
        <dbReference type="Pfam" id="PF02055"/>
    </source>
</evidence>
<comment type="catalytic activity">
    <reaction evidence="10">
        <text>a beta-D-glucosylceramide + H2O = an N-acyl-sphingoid base + D-glucose</text>
        <dbReference type="Rhea" id="RHEA:81447"/>
        <dbReference type="ChEBI" id="CHEBI:4167"/>
        <dbReference type="ChEBI" id="CHEBI:15377"/>
        <dbReference type="ChEBI" id="CHEBI:83264"/>
        <dbReference type="ChEBI" id="CHEBI:83273"/>
    </reaction>
    <physiologicalReaction direction="left-to-right" evidence="10">
        <dbReference type="Rhea" id="RHEA:81448"/>
    </physiologicalReaction>
</comment>
<dbReference type="Proteomes" id="UP001154078">
    <property type="component" value="Chromosome 11"/>
</dbReference>
<feature type="chain" id="PRO_5040505716" description="Glucosylceramidase" evidence="13">
    <location>
        <begin position="24"/>
        <end position="512"/>
    </location>
</feature>
<dbReference type="InterPro" id="IPR033453">
    <property type="entry name" value="Glyco_hydro_30_TIM-barrel"/>
</dbReference>
<evidence type="ECO:0000256" key="1">
    <source>
        <dbReference type="ARBA" id="ARBA00001013"/>
    </source>
</evidence>
<feature type="domain" description="Glycosyl hydrolase family 30 beta sandwich" evidence="15">
    <location>
        <begin position="461"/>
        <end position="510"/>
    </location>
</feature>
<comment type="similarity">
    <text evidence="4 12">Belongs to the glycosyl hydrolase 30 family.</text>
</comment>
<comment type="catalytic activity">
    <reaction evidence="11">
        <text>an N-acyl-1-beta-D-glucosyl-15-methylhexadecasphing-4-enine + H2O = an N-acyl-15-methylhexadecasphing-4-enine + D-glucose</text>
        <dbReference type="Rhea" id="RHEA:34755"/>
        <dbReference type="ChEBI" id="CHEBI:4167"/>
        <dbReference type="ChEBI" id="CHEBI:15377"/>
        <dbReference type="ChEBI" id="CHEBI:70815"/>
        <dbReference type="ChEBI" id="CHEBI:70846"/>
    </reaction>
    <physiologicalReaction direction="left-to-right" evidence="11">
        <dbReference type="Rhea" id="RHEA:34756"/>
    </physiologicalReaction>
</comment>
<evidence type="ECO:0000256" key="8">
    <source>
        <dbReference type="ARBA" id="ARBA00022919"/>
    </source>
</evidence>
<dbReference type="GO" id="GO:0030163">
    <property type="term" value="P:protein catabolic process"/>
    <property type="evidence" value="ECO:0007669"/>
    <property type="project" value="UniProtKB-ARBA"/>
</dbReference>
<evidence type="ECO:0000256" key="2">
    <source>
        <dbReference type="ARBA" id="ARBA00004760"/>
    </source>
</evidence>
<dbReference type="PANTHER" id="PTHR11069:SF23">
    <property type="entry name" value="LYSOSOMAL ACID GLUCOSYLCERAMIDASE"/>
    <property type="match status" value="1"/>
</dbReference>
<dbReference type="GO" id="GO:0010605">
    <property type="term" value="P:negative regulation of macromolecule metabolic process"/>
    <property type="evidence" value="ECO:0007669"/>
    <property type="project" value="UniProtKB-ARBA"/>
</dbReference>
<sequence length="512" mass="57808">MKMLLQHIYFFLLASFFINHVYGNTCQQKNVTYGYVCVCNSTYCDTVPQVDVKEGIYQLYTTTSQMLGFSTIKGQIKSNSEGISKYKIDLTTSNPKQTVFGFGGAFTGSTGFNINGLSSRAQDNLLESYFGAGGIEYTLCRVPIGGSDFSLKKYTYDDDHVGDVDLKYFALQDEDLLFKIPYIKKANELSNNTLELFASAWSAPPWMKTNNDFAGVGFLKLEYYQTWAEYYVKFFEEYDKRGVKFWGVTTQNEPFDGFLPQLISQIPSMGFDNHQMNQWLSQHLGPTLKNSSFNDLKVMIHDDSRHTLPLLPIILENPQSMQYVHGVAVHWYADKITPSEYLDLFTKSSKKELFLLGTEACNGFLHALNLEHSVELGSWARAEKYVRNIITDFAHGAVGWVDWNMVLDESGGPCAIDNKVDAPVITNNATGEFYKQPMFYAMGHFSKFLRPKSQVLDVQDGLLKSVAVLRPDGLHAVLVFNEGQDATNVEIKSNKGVIDVEIQKHSINTILF</sequence>
<dbReference type="GO" id="GO:0007040">
    <property type="term" value="P:lysosome organization"/>
    <property type="evidence" value="ECO:0007669"/>
    <property type="project" value="UniProtKB-ARBA"/>
</dbReference>
<dbReference type="EMBL" id="OV121142">
    <property type="protein sequence ID" value="CAH0549499.1"/>
    <property type="molecule type" value="Genomic_DNA"/>
</dbReference>
<dbReference type="OrthoDB" id="2160638at2759"/>
<evidence type="ECO:0000256" key="11">
    <source>
        <dbReference type="ARBA" id="ARBA00051345"/>
    </source>
</evidence>
<organism evidence="16 17">
    <name type="scientific">Brassicogethes aeneus</name>
    <name type="common">Rape pollen beetle</name>
    <name type="synonym">Meligethes aeneus</name>
    <dbReference type="NCBI Taxonomy" id="1431903"/>
    <lineage>
        <taxon>Eukaryota</taxon>
        <taxon>Metazoa</taxon>
        <taxon>Ecdysozoa</taxon>
        <taxon>Arthropoda</taxon>
        <taxon>Hexapoda</taxon>
        <taxon>Insecta</taxon>
        <taxon>Pterygota</taxon>
        <taxon>Neoptera</taxon>
        <taxon>Endopterygota</taxon>
        <taxon>Coleoptera</taxon>
        <taxon>Polyphaga</taxon>
        <taxon>Cucujiformia</taxon>
        <taxon>Nitidulidae</taxon>
        <taxon>Meligethinae</taxon>
        <taxon>Brassicogethes</taxon>
    </lineage>
</organism>